<organism evidence="3 4">
    <name type="scientific">Nocardioides agri</name>
    <dbReference type="NCBI Taxonomy" id="2682843"/>
    <lineage>
        <taxon>Bacteria</taxon>
        <taxon>Bacillati</taxon>
        <taxon>Actinomycetota</taxon>
        <taxon>Actinomycetes</taxon>
        <taxon>Propionibacteriales</taxon>
        <taxon>Nocardioidaceae</taxon>
        <taxon>Nocardioides</taxon>
    </lineage>
</organism>
<accession>A0A6L6XR26</accession>
<feature type="domain" description="YCII-related" evidence="2">
    <location>
        <begin position="20"/>
        <end position="113"/>
    </location>
</feature>
<reference evidence="3 4" key="1">
    <citation type="submission" date="2019-12" db="EMBL/GenBank/DDBJ databases">
        <authorList>
            <person name="Huq M.A."/>
        </authorList>
    </citation>
    <scope>NUCLEOTIDE SEQUENCE [LARGE SCALE GENOMIC DNA]</scope>
    <source>
        <strain evidence="3 4">MAH-18</strain>
    </source>
</reference>
<dbReference type="PANTHER" id="PTHR35174">
    <property type="entry name" value="BLL7171 PROTEIN-RELATED"/>
    <property type="match status" value="1"/>
</dbReference>
<name>A0A6L6XR26_9ACTN</name>
<protein>
    <recommendedName>
        <fullName evidence="2">YCII-related domain-containing protein</fullName>
    </recommendedName>
</protein>
<sequence length="117" mass="12514">MPQYMLSVHHGAGDDALPTDQAVIEKMFADVGAFNERAQAAGIWVFAGGLEPIETATTVDNRGAEAIVTDGPFAESKEWLGGFWIFELPDLDAALTWAADGSKACGGRVEVRPFQSE</sequence>
<dbReference type="InterPro" id="IPR011008">
    <property type="entry name" value="Dimeric_a/b-barrel"/>
</dbReference>
<evidence type="ECO:0000259" key="2">
    <source>
        <dbReference type="Pfam" id="PF03795"/>
    </source>
</evidence>
<dbReference type="InterPro" id="IPR005545">
    <property type="entry name" value="YCII"/>
</dbReference>
<comment type="caution">
    <text evidence="3">The sequence shown here is derived from an EMBL/GenBank/DDBJ whole genome shotgun (WGS) entry which is preliminary data.</text>
</comment>
<proteinExistence type="inferred from homology"/>
<dbReference type="RefSeq" id="WP_157342677.1">
    <property type="nucleotide sequence ID" value="NZ_WSEK01000004.1"/>
</dbReference>
<dbReference type="EMBL" id="WSEK01000004">
    <property type="protein sequence ID" value="MVQ49831.1"/>
    <property type="molecule type" value="Genomic_DNA"/>
</dbReference>
<evidence type="ECO:0000313" key="3">
    <source>
        <dbReference type="EMBL" id="MVQ49831.1"/>
    </source>
</evidence>
<dbReference type="Pfam" id="PF03795">
    <property type="entry name" value="YCII"/>
    <property type="match status" value="1"/>
</dbReference>
<dbReference type="Gene3D" id="3.30.70.1060">
    <property type="entry name" value="Dimeric alpha+beta barrel"/>
    <property type="match status" value="1"/>
</dbReference>
<comment type="similarity">
    <text evidence="1">Belongs to the YciI family.</text>
</comment>
<evidence type="ECO:0000256" key="1">
    <source>
        <dbReference type="ARBA" id="ARBA00007689"/>
    </source>
</evidence>
<dbReference type="SUPFAM" id="SSF54909">
    <property type="entry name" value="Dimeric alpha+beta barrel"/>
    <property type="match status" value="1"/>
</dbReference>
<dbReference type="Proteomes" id="UP000473525">
    <property type="component" value="Unassembled WGS sequence"/>
</dbReference>
<gene>
    <name evidence="3" type="ORF">GON03_11610</name>
</gene>
<keyword evidence="4" id="KW-1185">Reference proteome</keyword>
<dbReference type="AlphaFoldDB" id="A0A6L6XR26"/>
<dbReference type="PANTHER" id="PTHR35174:SF3">
    <property type="entry name" value="BLL7171 PROTEIN"/>
    <property type="match status" value="1"/>
</dbReference>
<evidence type="ECO:0000313" key="4">
    <source>
        <dbReference type="Proteomes" id="UP000473525"/>
    </source>
</evidence>